<evidence type="ECO:0000313" key="3">
    <source>
        <dbReference type="Proteomes" id="UP001227126"/>
    </source>
</evidence>
<dbReference type="Pfam" id="PF00041">
    <property type="entry name" value="fn3"/>
    <property type="match status" value="1"/>
</dbReference>
<sequence>MGKGRFQSGRFSAGRFNAGRFADAVGAVGPSYVVSITGLTSSPTHGPSAQIGVELTAVASGWSEAPPASVTYTWNNIVGVPTGTGNANYTPGAGDDLAAISVTATPADTYAPRTSASYVVRYAPPVAAGGLADQSYDTGSGDQTVNASTDFTGDDITYSVSTTIPGVTINSGTGVVTIPTGSDASGTITVTGTNSGGADSTAFSVVIDAAATAPVLSGLDASGAPDALELDVDIASNLYWSLDPVGTNPDGDTIVAGGITDSGGPDAISAGANVIAFDFSAIAAGTYDLSFVASNGGVLSNVLRQEITLSAAATVPATMSAPTVTQTGSTSISVDLAAAPDDGGSSITSYDLRWQPDGGPWTEVTGISDPEAISGLTASTLYNVQTRAVNAVGQGAWSASGSDTTAAGGVTYSDDFTSDTSASYTSGNGTMTYNSSDDTLEYTLGDGWTGITTPEITTVDAQSYTITIEAQMLFGDGGAGNPGSSVMGEFIVGTTAGAGNILGSSTDRFYGDGDGFGPVMTLTQTVAASGTAMHITIRSRAGTAGKKFAVHSILVEPA</sequence>
<evidence type="ECO:0000313" key="2">
    <source>
        <dbReference type="EMBL" id="MDK3072781.1"/>
    </source>
</evidence>
<dbReference type="Gene3D" id="2.60.40.10">
    <property type="entry name" value="Immunoglobulins"/>
    <property type="match status" value="1"/>
</dbReference>
<dbReference type="PROSITE" id="PS50853">
    <property type="entry name" value="FN3"/>
    <property type="match status" value="1"/>
</dbReference>
<dbReference type="CDD" id="cd00063">
    <property type="entry name" value="FN3"/>
    <property type="match status" value="1"/>
</dbReference>
<gene>
    <name evidence="2" type="ORF">QO034_06635</name>
</gene>
<dbReference type="RefSeq" id="WP_284484715.1">
    <property type="nucleotide sequence ID" value="NZ_JASNJE010000005.1"/>
</dbReference>
<dbReference type="SUPFAM" id="SSF49265">
    <property type="entry name" value="Fibronectin type III"/>
    <property type="match status" value="1"/>
</dbReference>
<dbReference type="EMBL" id="JASNJE010000005">
    <property type="protein sequence ID" value="MDK3072781.1"/>
    <property type="molecule type" value="Genomic_DNA"/>
</dbReference>
<dbReference type="InterPro" id="IPR013783">
    <property type="entry name" value="Ig-like_fold"/>
</dbReference>
<dbReference type="InterPro" id="IPR003961">
    <property type="entry name" value="FN3_dom"/>
</dbReference>
<name>A0ABT7FCE5_9RHOB</name>
<dbReference type="InterPro" id="IPR036116">
    <property type="entry name" value="FN3_sf"/>
</dbReference>
<comment type="caution">
    <text evidence="2">The sequence shown here is derived from an EMBL/GenBank/DDBJ whole genome shotgun (WGS) entry which is preliminary data.</text>
</comment>
<organism evidence="2 3">
    <name type="scientific">Sedimentitalea xiamensis</name>
    <dbReference type="NCBI Taxonomy" id="3050037"/>
    <lineage>
        <taxon>Bacteria</taxon>
        <taxon>Pseudomonadati</taxon>
        <taxon>Pseudomonadota</taxon>
        <taxon>Alphaproteobacteria</taxon>
        <taxon>Rhodobacterales</taxon>
        <taxon>Paracoccaceae</taxon>
        <taxon>Sedimentitalea</taxon>
    </lineage>
</organism>
<dbReference type="SMART" id="SM00060">
    <property type="entry name" value="FN3"/>
    <property type="match status" value="1"/>
</dbReference>
<dbReference type="Proteomes" id="UP001227126">
    <property type="component" value="Unassembled WGS sequence"/>
</dbReference>
<accession>A0ABT7FCE5</accession>
<evidence type="ECO:0000259" key="1">
    <source>
        <dbReference type="PROSITE" id="PS50853"/>
    </source>
</evidence>
<keyword evidence="3" id="KW-1185">Reference proteome</keyword>
<reference evidence="2 3" key="1">
    <citation type="submission" date="2023-05" db="EMBL/GenBank/DDBJ databases">
        <title>Sedimentitalea sp. nov. JM2-8.</title>
        <authorList>
            <person name="Huang J."/>
        </authorList>
    </citation>
    <scope>NUCLEOTIDE SEQUENCE [LARGE SCALE GENOMIC DNA]</scope>
    <source>
        <strain evidence="2 3">JM2-8</strain>
    </source>
</reference>
<proteinExistence type="predicted"/>
<protein>
    <submittedName>
        <fullName evidence="2">Fibronectin type III domain-containing protein</fullName>
    </submittedName>
</protein>
<feature type="domain" description="Fibronectin type-III" evidence="1">
    <location>
        <begin position="318"/>
        <end position="408"/>
    </location>
</feature>